<organism evidence="1 2">
    <name type="scientific">Flavobacterium tibetense</name>
    <dbReference type="NCBI Taxonomy" id="2233533"/>
    <lineage>
        <taxon>Bacteria</taxon>
        <taxon>Pseudomonadati</taxon>
        <taxon>Bacteroidota</taxon>
        <taxon>Flavobacteriia</taxon>
        <taxon>Flavobacteriales</taxon>
        <taxon>Flavobacteriaceae</taxon>
        <taxon>Flavobacterium</taxon>
    </lineage>
</organism>
<keyword evidence="2" id="KW-1185">Reference proteome</keyword>
<gene>
    <name evidence="1" type="ORF">DPN68_07065</name>
</gene>
<evidence type="ECO:0000313" key="1">
    <source>
        <dbReference type="EMBL" id="RBA28463.1"/>
    </source>
</evidence>
<reference evidence="1 2" key="1">
    <citation type="submission" date="2018-06" db="EMBL/GenBank/DDBJ databases">
        <title>Flavobacterium tibetense sp. nov., isolated from a wetland YonghuCo on Tibetan Plateau.</title>
        <authorList>
            <person name="Xing P."/>
            <person name="Phurbu D."/>
            <person name="Lu H."/>
        </authorList>
    </citation>
    <scope>NUCLEOTIDE SEQUENCE [LARGE SCALE GENOMIC DNA]</scope>
    <source>
        <strain evidence="1 2">YH5</strain>
    </source>
</reference>
<dbReference type="AlphaFoldDB" id="A0A365P1V6"/>
<proteinExistence type="predicted"/>
<dbReference type="EMBL" id="QLST01000007">
    <property type="protein sequence ID" value="RBA28463.1"/>
    <property type="molecule type" value="Genomic_DNA"/>
</dbReference>
<dbReference type="Proteomes" id="UP000253319">
    <property type="component" value="Unassembled WGS sequence"/>
</dbReference>
<evidence type="ECO:0000313" key="2">
    <source>
        <dbReference type="Proteomes" id="UP000253319"/>
    </source>
</evidence>
<sequence>MKFYIFLIFPFLATSQEIVVSTPLNNQLYAGIANAVDISLENTKCKDFFIEVEGEVIENKNCNFTIIPKSKGLLEIKIFTSKKKGVSKIYLNVKDVDLNAKIMAPIDKDGSLLLSRATGISVESEIVDLNFDNSKVEYELIIIRKDKILINEYFKGKRFNEKAKYYFENLEDEDIIVFRNITIYINNIQYFVEPIITEKRKYNLN</sequence>
<comment type="caution">
    <text evidence="1">The sequence shown here is derived from an EMBL/GenBank/DDBJ whole genome shotgun (WGS) entry which is preliminary data.</text>
</comment>
<name>A0A365P1V6_9FLAO</name>
<accession>A0A365P1V6</accession>
<protein>
    <submittedName>
        <fullName evidence="1">Uncharacterized protein</fullName>
    </submittedName>
</protein>